<sequence>MLFPKNCLVLTLITVPALAWAPSSMSSRKRSGTVLFGYLDDISKYTKAEERETEEFDRSKTDMAEEDKDRYGVGDWSNFVDFEEFDGGDGQMGVAGDGSKGLEKEWKNQAHMTSRARSARNAWGSSSGYADELVEKGMEATRAQQLENWQNQQELRNARNSHKAITDAFDAVESTGEEDWRTLSKFGVERNQEFDLDETFGEVTVGNTVYHHIELNSRVNRAEVFEFNLLNSFMGYSDFRARFTPETPADWSVEPNEGSLNGKKGTDFIIKYKPSNPGVSTGYLVIQTEDDKWTFQVTGSGSM</sequence>
<dbReference type="PANTHER" id="PTHR45912:SF3">
    <property type="entry name" value="CILIA- AND FLAGELLA-ASSOCIATED PROTEIN 47"/>
    <property type="match status" value="1"/>
</dbReference>
<keyword evidence="1" id="KW-0732">Signal</keyword>
<name>A0A6U3CV07_9STRA</name>
<evidence type="ECO:0000313" key="2">
    <source>
        <dbReference type="EMBL" id="CAD9981240.1"/>
    </source>
</evidence>
<reference evidence="2" key="1">
    <citation type="submission" date="2021-01" db="EMBL/GenBank/DDBJ databases">
        <authorList>
            <person name="Corre E."/>
            <person name="Pelletier E."/>
            <person name="Niang G."/>
            <person name="Scheremetjew M."/>
            <person name="Finn R."/>
            <person name="Kale V."/>
            <person name="Holt S."/>
            <person name="Cochrane G."/>
            <person name="Meng A."/>
            <person name="Brown T."/>
            <person name="Cohen L."/>
        </authorList>
    </citation>
    <scope>NUCLEOTIDE SEQUENCE</scope>
    <source>
        <strain evidence="2">CCMP125</strain>
    </source>
</reference>
<dbReference type="EMBL" id="HBHT01029668">
    <property type="protein sequence ID" value="CAD9981240.1"/>
    <property type="molecule type" value="Transcribed_RNA"/>
</dbReference>
<dbReference type="AlphaFoldDB" id="A0A6U3CV07"/>
<evidence type="ECO:0000256" key="1">
    <source>
        <dbReference type="SAM" id="SignalP"/>
    </source>
</evidence>
<dbReference type="PANTHER" id="PTHR45912">
    <property type="entry name" value="CILIA- AND FLAGELLA-ASSOCIATED PROTEIN 47"/>
    <property type="match status" value="1"/>
</dbReference>
<dbReference type="Gene3D" id="2.60.40.10">
    <property type="entry name" value="Immunoglobulins"/>
    <property type="match status" value="1"/>
</dbReference>
<dbReference type="EMBL" id="HBHT01029671">
    <property type="protein sequence ID" value="CAD9981242.1"/>
    <property type="molecule type" value="Transcribed_RNA"/>
</dbReference>
<dbReference type="InterPro" id="IPR013783">
    <property type="entry name" value="Ig-like_fold"/>
</dbReference>
<feature type="signal peptide" evidence="1">
    <location>
        <begin position="1"/>
        <end position="19"/>
    </location>
</feature>
<dbReference type="GO" id="GO:0060271">
    <property type="term" value="P:cilium assembly"/>
    <property type="evidence" value="ECO:0007669"/>
    <property type="project" value="TreeGrafter"/>
</dbReference>
<gene>
    <name evidence="2" type="ORF">APAL1065_LOCUS19941</name>
    <name evidence="3" type="ORF">APAL1065_LOCUS19942</name>
</gene>
<organism evidence="2">
    <name type="scientific">Entomoneis paludosa</name>
    <dbReference type="NCBI Taxonomy" id="265537"/>
    <lineage>
        <taxon>Eukaryota</taxon>
        <taxon>Sar</taxon>
        <taxon>Stramenopiles</taxon>
        <taxon>Ochrophyta</taxon>
        <taxon>Bacillariophyta</taxon>
        <taxon>Bacillariophyceae</taxon>
        <taxon>Bacillariophycidae</taxon>
        <taxon>Entomoneidaceae</taxon>
        <taxon>Entomoneis</taxon>
    </lineage>
</organism>
<accession>A0A6U3CV07</accession>
<feature type="chain" id="PRO_5036192010" evidence="1">
    <location>
        <begin position="20"/>
        <end position="303"/>
    </location>
</feature>
<proteinExistence type="predicted"/>
<dbReference type="GO" id="GO:0005929">
    <property type="term" value="C:cilium"/>
    <property type="evidence" value="ECO:0007669"/>
    <property type="project" value="TreeGrafter"/>
</dbReference>
<protein>
    <submittedName>
        <fullName evidence="2">Uncharacterized protein</fullName>
    </submittedName>
</protein>
<evidence type="ECO:0000313" key="3">
    <source>
        <dbReference type="EMBL" id="CAD9981242.1"/>
    </source>
</evidence>